<name>A0A0U3NBB7_9HYPH</name>
<dbReference type="EMBL" id="CP013068">
    <property type="protein sequence ID" value="ALV30168.1"/>
    <property type="molecule type" value="Genomic_DNA"/>
</dbReference>
<evidence type="ECO:0000313" key="1">
    <source>
        <dbReference type="EMBL" id="ALV30168.1"/>
    </source>
</evidence>
<gene>
    <name evidence="1" type="ORF">APZ00_16845</name>
</gene>
<dbReference type="PANTHER" id="PTHR23026:SF123">
    <property type="entry name" value="NAD(P)H NITROREDUCTASE RV3131-RELATED"/>
    <property type="match status" value="1"/>
</dbReference>
<evidence type="ECO:0000313" key="2">
    <source>
        <dbReference type="Proteomes" id="UP000064921"/>
    </source>
</evidence>
<dbReference type="AlphaFoldDB" id="A0A0U3NBB7"/>
<organism evidence="1 2">
    <name type="scientific">Pannonibacter phragmitetus</name>
    <dbReference type="NCBI Taxonomy" id="121719"/>
    <lineage>
        <taxon>Bacteria</taxon>
        <taxon>Pseudomonadati</taxon>
        <taxon>Pseudomonadota</taxon>
        <taxon>Alphaproteobacteria</taxon>
        <taxon>Hyphomicrobiales</taxon>
        <taxon>Stappiaceae</taxon>
        <taxon>Pannonibacter</taxon>
    </lineage>
</organism>
<dbReference type="STRING" id="121719.APZ00_16845"/>
<keyword evidence="2" id="KW-1185">Reference proteome</keyword>
<dbReference type="NCBIfam" id="NF047509">
    <property type="entry name" value="Rv3131_FMN_oxido"/>
    <property type="match status" value="1"/>
</dbReference>
<accession>A0A0U3NBB7</accession>
<sequence length="363" mass="38710">MRRRDILIGAGGALVLAGGAAAGWRSAVGSMGGFDSYASGLRAPMPAGPNIADLIRYATLAANGHNTQPWRFRVGESTIDILPDLSRATPVVDPDNHHLFVSLGCAAENLLIAAAATGRAGQLETNAGGERIRYSFSRAEAHPHPLLAAIPRRQSTRAEYDGRSVPAADIEALRQSAETPGVRLVLLTDRARINQVRDLIVAGNDAQMADAAFMAELKRWLRFNPRSAMASGDGLFSAASGNPVLPEFLGGLAFDTFFAAGAENDKYARQIDSSTGIAIFLAEHEDKAHWIAVGRACQRFALAATASGLKHAFVNQPVEVARLRPELAALIGERGMRPDIIMRFGYGPTLPFSPRRPVNAVLA</sequence>
<dbReference type="SUPFAM" id="SSF55469">
    <property type="entry name" value="FMN-dependent nitroreductase-like"/>
    <property type="match status" value="2"/>
</dbReference>
<dbReference type="PANTHER" id="PTHR23026">
    <property type="entry name" value="NADPH NITROREDUCTASE"/>
    <property type="match status" value="1"/>
</dbReference>
<reference evidence="1 2" key="1">
    <citation type="submission" date="2015-10" db="EMBL/GenBank/DDBJ databases">
        <title>The world's first case of liver abscess caused by Pannonibacter phragmitetus.</title>
        <authorList>
            <person name="Ming D."/>
            <person name="Wang M."/>
            <person name="Zhou Y."/>
            <person name="Jiang T."/>
            <person name="Hu S."/>
        </authorList>
    </citation>
    <scope>NUCLEOTIDE SEQUENCE [LARGE SCALE GENOMIC DNA]</scope>
    <source>
        <strain evidence="1 2">31801</strain>
    </source>
</reference>
<protein>
    <submittedName>
        <fullName evidence="1">Tat pathway signal protein</fullName>
    </submittedName>
</protein>
<dbReference type="Gene3D" id="3.40.109.10">
    <property type="entry name" value="NADH Oxidase"/>
    <property type="match status" value="1"/>
</dbReference>
<dbReference type="InterPro" id="IPR050627">
    <property type="entry name" value="Nitroreductase/BluB"/>
</dbReference>
<dbReference type="InterPro" id="IPR000415">
    <property type="entry name" value="Nitroreductase-like"/>
</dbReference>
<dbReference type="GO" id="GO:0016491">
    <property type="term" value="F:oxidoreductase activity"/>
    <property type="evidence" value="ECO:0007669"/>
    <property type="project" value="InterPro"/>
</dbReference>
<dbReference type="KEGG" id="pphr:APZ00_16845"/>
<proteinExistence type="predicted"/>
<dbReference type="Proteomes" id="UP000064921">
    <property type="component" value="Chromosome"/>
</dbReference>